<keyword evidence="1" id="KW-0732">Signal</keyword>
<dbReference type="InterPro" id="IPR038765">
    <property type="entry name" value="Papain-like_cys_pep_sf"/>
</dbReference>
<reference evidence="3 4" key="1">
    <citation type="journal article" date="2019" name="Nat. Med.">
        <title>A library of human gut bacterial isolates paired with longitudinal multiomics data enables mechanistic microbiome research.</title>
        <authorList>
            <person name="Poyet M."/>
            <person name="Groussin M."/>
            <person name="Gibbons S.M."/>
            <person name="Avila-Pacheco J."/>
            <person name="Jiang X."/>
            <person name="Kearney S.M."/>
            <person name="Perrotta A.R."/>
            <person name="Berdy B."/>
            <person name="Zhao S."/>
            <person name="Lieberman T.D."/>
            <person name="Swanson P.K."/>
            <person name="Smith M."/>
            <person name="Roesemann S."/>
            <person name="Alexander J.E."/>
            <person name="Rich S.A."/>
            <person name="Livny J."/>
            <person name="Vlamakis H."/>
            <person name="Clish C."/>
            <person name="Bullock K."/>
            <person name="Deik A."/>
            <person name="Scott J."/>
            <person name="Pierce K.A."/>
            <person name="Xavier R.J."/>
            <person name="Alm E.J."/>
        </authorList>
    </citation>
    <scope>NUCLEOTIDE SEQUENCE [LARGE SCALE GENOMIC DNA]</scope>
    <source>
        <strain evidence="3 4">BIOML-A8</strain>
    </source>
</reference>
<proteinExistence type="predicted"/>
<sequence>MKILTSCVLLIFLLLHSCCRSSSQLEEALIAAKDNRQELEKVLFHYEHDSLKLKSAEFLIRNMPAHNSYVGEGINKYYDAVDSILNLGIGIWEKRDALDKMTPNYISVFKTASDVDIITADFLISNIDTAFSLWKNGEWATHVSFDDFCEYLLPYKSLELQILDNWREYLKNKYGNSLKNLHYCDMHKNSAIWAAHIINTNLKNEISPYLLEYHIPSIQRMSSKVHTPFGSCHDYVQIADAVLKSVGIPAAIDFTPQWPFRGLGHYWNVVLANNGKCVPFDGADSNPGESFHLDEKMAKVYRITYAINLELDKLLKTEPFVPEVFNSPCLRDVTAEYMKTVDIAVKVNQRDSKYAYLSVFNNYNWAPVSFGKIENGKAFFNDLGTDIVYLPVCYGKTGIEPVGDPFLLTSRGEINKFRPDNNALQSMSLYRKYPLFKHVYNVADRIVEGEFQASDNELFRNATVMHKIENWGTRGEEVLLPSSPQAYRYWRYFHPWVTFCNIAEIAFVERDSHQVIRGKIIGTEGSWANDPKNCKEAAFDGDLLTWFDAPAPTEGWVGMDFGRPVSIEKIIYTPRGDGNTIEIGDEYELFYWGDNQWNSLGRQIATTVRLEYEDIPSGTLYLLRDLTKGKEERIFEYKERKQQFW</sequence>
<accession>A0A6L3JTF1</accession>
<organism evidence="3 4">
    <name type="scientific">Bacteroides cellulosilyticus</name>
    <dbReference type="NCBI Taxonomy" id="246787"/>
    <lineage>
        <taxon>Bacteria</taxon>
        <taxon>Pseudomonadati</taxon>
        <taxon>Bacteroidota</taxon>
        <taxon>Bacteroidia</taxon>
        <taxon>Bacteroidales</taxon>
        <taxon>Bacteroidaceae</taxon>
        <taxon>Bacteroides</taxon>
    </lineage>
</organism>
<gene>
    <name evidence="3" type="ORF">F2Y87_25230</name>
</gene>
<dbReference type="EMBL" id="VVYX01000045">
    <property type="protein sequence ID" value="KAA5413759.1"/>
    <property type="molecule type" value="Genomic_DNA"/>
</dbReference>
<dbReference type="PANTHER" id="PTHR35532:SF5">
    <property type="entry name" value="CARBOHYDRATE-BINDING DOMAIN-CONTAINING PROTEIN"/>
    <property type="match status" value="1"/>
</dbReference>
<feature type="signal peptide" evidence="1">
    <location>
        <begin position="1"/>
        <end position="22"/>
    </location>
</feature>
<evidence type="ECO:0000313" key="4">
    <source>
        <dbReference type="Proteomes" id="UP000482653"/>
    </source>
</evidence>
<evidence type="ECO:0000313" key="3">
    <source>
        <dbReference type="EMBL" id="KAA5413759.1"/>
    </source>
</evidence>
<dbReference type="InterPro" id="IPR000421">
    <property type="entry name" value="FA58C"/>
</dbReference>
<evidence type="ECO:0000256" key="1">
    <source>
        <dbReference type="SAM" id="SignalP"/>
    </source>
</evidence>
<dbReference type="Gene3D" id="2.60.120.260">
    <property type="entry name" value="Galactose-binding domain-like"/>
    <property type="match status" value="2"/>
</dbReference>
<dbReference type="SUPFAM" id="SSF49785">
    <property type="entry name" value="Galactose-binding domain-like"/>
    <property type="match status" value="1"/>
</dbReference>
<comment type="caution">
    <text evidence="3">The sequence shown here is derived from an EMBL/GenBank/DDBJ whole genome shotgun (WGS) entry which is preliminary data.</text>
</comment>
<evidence type="ECO:0000259" key="2">
    <source>
        <dbReference type="Pfam" id="PF00754"/>
    </source>
</evidence>
<dbReference type="PANTHER" id="PTHR35532">
    <property type="entry name" value="SIMILAR TO POLYHYDROXYALKANOATE DEPOLYMERASE"/>
    <property type="match status" value="1"/>
</dbReference>
<dbReference type="Pfam" id="PF00754">
    <property type="entry name" value="F5_F8_type_C"/>
    <property type="match status" value="1"/>
</dbReference>
<dbReference type="SUPFAM" id="SSF54001">
    <property type="entry name" value="Cysteine proteinases"/>
    <property type="match status" value="1"/>
</dbReference>
<feature type="domain" description="F5/8 type C" evidence="2">
    <location>
        <begin position="532"/>
        <end position="602"/>
    </location>
</feature>
<feature type="chain" id="PRO_5026743489" description="F5/8 type C domain-containing protein" evidence="1">
    <location>
        <begin position="23"/>
        <end position="645"/>
    </location>
</feature>
<dbReference type="InterPro" id="IPR008979">
    <property type="entry name" value="Galactose-bd-like_sf"/>
</dbReference>
<dbReference type="Proteomes" id="UP000482653">
    <property type="component" value="Unassembled WGS sequence"/>
</dbReference>
<dbReference type="RefSeq" id="WP_149948159.1">
    <property type="nucleotide sequence ID" value="NZ_JBBNMF010000011.1"/>
</dbReference>
<dbReference type="AlphaFoldDB" id="A0A6L3JTF1"/>
<protein>
    <recommendedName>
        <fullName evidence="2">F5/8 type C domain-containing protein</fullName>
    </recommendedName>
</protein>
<name>A0A6L3JTF1_9BACE</name>